<keyword evidence="2" id="KW-0808">Transferase</keyword>
<reference evidence="2 3" key="1">
    <citation type="submission" date="2020-07" db="EMBL/GenBank/DDBJ databases">
        <title>Complete genome sequence for Sandaracinobacter sp. M6.</title>
        <authorList>
            <person name="Tang Y."/>
            <person name="Liu Q."/>
            <person name="Guo Z."/>
            <person name="Lei P."/>
            <person name="Huang B."/>
        </authorList>
    </citation>
    <scope>NUCLEOTIDE SEQUENCE [LARGE SCALE GENOMIC DNA]</scope>
    <source>
        <strain evidence="2 3">M6</strain>
    </source>
</reference>
<dbReference type="Proteomes" id="UP000515292">
    <property type="component" value="Chromosome"/>
</dbReference>
<sequence length="202" mass="20404">MPDRLTSQPVLVVATGHTLSLALIAGAELLAAHDDPAPRGQADALLPAVRAMLGGQRPARIVVETGPGSFTGLRIGIAAARALGLAWGVPVAGVSSSLLTAAPFLRDADTPLWVALAAPRGQVWLEPIGRPDGRSLADPVALRPGMPHAVAADAALVGTGLLPGVATRLAGDPPCASNARFLTGCLGDPIARYVRPADHVGA</sequence>
<evidence type="ECO:0000313" key="3">
    <source>
        <dbReference type="Proteomes" id="UP000515292"/>
    </source>
</evidence>
<dbReference type="Gene3D" id="3.30.420.40">
    <property type="match status" value="1"/>
</dbReference>
<gene>
    <name evidence="2" type="primary">tsaB</name>
    <name evidence="2" type="ORF">H3309_08055</name>
</gene>
<dbReference type="AlphaFoldDB" id="A0A7G5ILZ9"/>
<name>A0A7G5ILZ9_9SPHN</name>
<dbReference type="KEGG" id="sand:H3309_08055"/>
<evidence type="ECO:0000313" key="2">
    <source>
        <dbReference type="EMBL" id="QMW24391.1"/>
    </source>
</evidence>
<dbReference type="NCBIfam" id="TIGR03725">
    <property type="entry name" value="T6A_YeaZ"/>
    <property type="match status" value="1"/>
</dbReference>
<feature type="domain" description="Gcp-like" evidence="1">
    <location>
        <begin position="59"/>
        <end position="123"/>
    </location>
</feature>
<dbReference type="Pfam" id="PF00814">
    <property type="entry name" value="TsaD"/>
    <property type="match status" value="1"/>
</dbReference>
<dbReference type="InterPro" id="IPR000905">
    <property type="entry name" value="Gcp-like_dom"/>
</dbReference>
<dbReference type="InterPro" id="IPR043129">
    <property type="entry name" value="ATPase_NBD"/>
</dbReference>
<dbReference type="EMBL" id="CP059851">
    <property type="protein sequence ID" value="QMW24391.1"/>
    <property type="molecule type" value="Genomic_DNA"/>
</dbReference>
<dbReference type="RefSeq" id="WP_182298265.1">
    <property type="nucleotide sequence ID" value="NZ_CP059851.1"/>
</dbReference>
<evidence type="ECO:0000259" key="1">
    <source>
        <dbReference type="Pfam" id="PF00814"/>
    </source>
</evidence>
<organism evidence="2 3">
    <name type="scientific">Sandaracinobacteroides saxicola</name>
    <dbReference type="NCBI Taxonomy" id="2759707"/>
    <lineage>
        <taxon>Bacteria</taxon>
        <taxon>Pseudomonadati</taxon>
        <taxon>Pseudomonadota</taxon>
        <taxon>Alphaproteobacteria</taxon>
        <taxon>Sphingomonadales</taxon>
        <taxon>Sphingosinicellaceae</taxon>
        <taxon>Sandaracinobacteroides</taxon>
    </lineage>
</organism>
<keyword evidence="3" id="KW-1185">Reference proteome</keyword>
<protein>
    <submittedName>
        <fullName evidence="2">tRNA (Adenosine(37)-N6)-threonylcarbamoyltransferase complex dimerization subunit type 1 TsaB</fullName>
    </submittedName>
</protein>
<proteinExistence type="predicted"/>
<dbReference type="GO" id="GO:0016740">
    <property type="term" value="F:transferase activity"/>
    <property type="evidence" value="ECO:0007669"/>
    <property type="project" value="UniProtKB-KW"/>
</dbReference>
<dbReference type="InterPro" id="IPR022496">
    <property type="entry name" value="T6A_TsaB"/>
</dbReference>
<accession>A0A7G5ILZ9</accession>
<dbReference type="GO" id="GO:0002949">
    <property type="term" value="P:tRNA threonylcarbamoyladenosine modification"/>
    <property type="evidence" value="ECO:0007669"/>
    <property type="project" value="InterPro"/>
</dbReference>
<dbReference type="SUPFAM" id="SSF53067">
    <property type="entry name" value="Actin-like ATPase domain"/>
    <property type="match status" value="1"/>
</dbReference>